<dbReference type="EMBL" id="JBBPBM010000004">
    <property type="protein sequence ID" value="KAK8587617.1"/>
    <property type="molecule type" value="Genomic_DNA"/>
</dbReference>
<gene>
    <name evidence="1" type="ORF">V6N12_022102</name>
</gene>
<dbReference type="Proteomes" id="UP001472677">
    <property type="component" value="Unassembled WGS sequence"/>
</dbReference>
<organism evidence="1 2">
    <name type="scientific">Hibiscus sabdariffa</name>
    <name type="common">roselle</name>
    <dbReference type="NCBI Taxonomy" id="183260"/>
    <lineage>
        <taxon>Eukaryota</taxon>
        <taxon>Viridiplantae</taxon>
        <taxon>Streptophyta</taxon>
        <taxon>Embryophyta</taxon>
        <taxon>Tracheophyta</taxon>
        <taxon>Spermatophyta</taxon>
        <taxon>Magnoliopsida</taxon>
        <taxon>eudicotyledons</taxon>
        <taxon>Gunneridae</taxon>
        <taxon>Pentapetalae</taxon>
        <taxon>rosids</taxon>
        <taxon>malvids</taxon>
        <taxon>Malvales</taxon>
        <taxon>Malvaceae</taxon>
        <taxon>Malvoideae</taxon>
        <taxon>Hibiscus</taxon>
    </lineage>
</organism>
<proteinExistence type="predicted"/>
<evidence type="ECO:0000313" key="2">
    <source>
        <dbReference type="Proteomes" id="UP001472677"/>
    </source>
</evidence>
<keyword evidence="2" id="KW-1185">Reference proteome</keyword>
<accession>A0ABR2FTV5</accession>
<dbReference type="PROSITE" id="PS51257">
    <property type="entry name" value="PROKAR_LIPOPROTEIN"/>
    <property type="match status" value="1"/>
</dbReference>
<reference evidence="1 2" key="1">
    <citation type="journal article" date="2024" name="G3 (Bethesda)">
        <title>Genome assembly of Hibiscus sabdariffa L. provides insights into metabolisms of medicinal natural products.</title>
        <authorList>
            <person name="Kim T."/>
        </authorList>
    </citation>
    <scope>NUCLEOTIDE SEQUENCE [LARGE SCALE GENOMIC DNA]</scope>
    <source>
        <strain evidence="1">TK-2024</strain>
        <tissue evidence="1">Old leaves</tissue>
    </source>
</reference>
<name>A0ABR2FTV5_9ROSI</name>
<protein>
    <submittedName>
        <fullName evidence="1">Uncharacterized protein</fullName>
    </submittedName>
</protein>
<sequence length="77" mass="8453">MSKSTQEVMIHPWTLTIGCSVKINCDVAFNRITGHSSTTVIARDSYGCILVGKSSSFLATFALLSKYKRLDLELSLP</sequence>
<evidence type="ECO:0000313" key="1">
    <source>
        <dbReference type="EMBL" id="KAK8587617.1"/>
    </source>
</evidence>
<comment type="caution">
    <text evidence="1">The sequence shown here is derived from an EMBL/GenBank/DDBJ whole genome shotgun (WGS) entry which is preliminary data.</text>
</comment>